<proteinExistence type="predicted"/>
<keyword evidence="3" id="KW-1185">Reference proteome</keyword>
<dbReference type="OrthoDB" id="7185741at2"/>
<dbReference type="Pfam" id="PF12697">
    <property type="entry name" value="Abhydrolase_6"/>
    <property type="match status" value="1"/>
</dbReference>
<dbReference type="Proteomes" id="UP000321484">
    <property type="component" value="Unassembled WGS sequence"/>
</dbReference>
<dbReference type="EMBL" id="BJYK01000001">
    <property type="protein sequence ID" value="GEN78473.1"/>
    <property type="molecule type" value="Genomic_DNA"/>
</dbReference>
<gene>
    <name evidence="2" type="ORF">AFE02nite_02070</name>
</gene>
<dbReference type="GO" id="GO:0016020">
    <property type="term" value="C:membrane"/>
    <property type="evidence" value="ECO:0007669"/>
    <property type="project" value="TreeGrafter"/>
</dbReference>
<sequence length="261" mass="26664">MVCPPTGSRAGAGANLVRVLTVLAGDVLADRTGAEPARVLALHGWGRTGDDFAAIVAGTDALAVHLPGFGRTEPPPDVWGSPQYAEHLATALAGTGPYVVVGHSFGGRVAVRLAAAHPELVSALVLTGVPLVRATAAPRPRLALRLAKRLHAAHLLPTGVVDRLRRSGGSADYNAAQGVMRGVLVRVVGEDYTVDLARIAGRLPVHLVWGEADDAAPLAGARMAGQALGVDVEVVPGAGHLLEGDLADAVRGRLLAVLEGA</sequence>
<protein>
    <submittedName>
        <fullName evidence="2">Alpha/beta hydrolase</fullName>
    </submittedName>
</protein>
<comment type="caution">
    <text evidence="2">The sequence shown here is derived from an EMBL/GenBank/DDBJ whole genome shotgun (WGS) entry which is preliminary data.</text>
</comment>
<dbReference type="GO" id="GO:0016787">
    <property type="term" value="F:hydrolase activity"/>
    <property type="evidence" value="ECO:0007669"/>
    <property type="project" value="UniProtKB-KW"/>
</dbReference>
<keyword evidence="2" id="KW-0378">Hydrolase</keyword>
<dbReference type="Gene3D" id="3.40.50.1820">
    <property type="entry name" value="alpha/beta hydrolase"/>
    <property type="match status" value="1"/>
</dbReference>
<dbReference type="AlphaFoldDB" id="A0A511YTF5"/>
<evidence type="ECO:0000313" key="3">
    <source>
        <dbReference type="Proteomes" id="UP000321484"/>
    </source>
</evidence>
<feature type="domain" description="AB hydrolase-1" evidence="1">
    <location>
        <begin position="39"/>
        <end position="245"/>
    </location>
</feature>
<dbReference type="PANTHER" id="PTHR43798">
    <property type="entry name" value="MONOACYLGLYCEROL LIPASE"/>
    <property type="match status" value="1"/>
</dbReference>
<dbReference type="PANTHER" id="PTHR43798:SF33">
    <property type="entry name" value="HYDROLASE, PUTATIVE (AFU_ORTHOLOGUE AFUA_2G14860)-RELATED"/>
    <property type="match status" value="1"/>
</dbReference>
<evidence type="ECO:0000259" key="1">
    <source>
        <dbReference type="Pfam" id="PF12697"/>
    </source>
</evidence>
<dbReference type="InterPro" id="IPR050266">
    <property type="entry name" value="AB_hydrolase_sf"/>
</dbReference>
<dbReference type="PRINTS" id="PR00111">
    <property type="entry name" value="ABHYDROLASE"/>
</dbReference>
<dbReference type="SUPFAM" id="SSF53474">
    <property type="entry name" value="alpha/beta-Hydrolases"/>
    <property type="match status" value="1"/>
</dbReference>
<reference evidence="2 3" key="1">
    <citation type="submission" date="2019-07" db="EMBL/GenBank/DDBJ databases">
        <title>Whole genome shotgun sequence of Actinotalea fermentans NBRC 105374.</title>
        <authorList>
            <person name="Hosoyama A."/>
            <person name="Uohara A."/>
            <person name="Ohji S."/>
            <person name="Ichikawa N."/>
        </authorList>
    </citation>
    <scope>NUCLEOTIDE SEQUENCE [LARGE SCALE GENOMIC DNA]</scope>
    <source>
        <strain evidence="2 3">NBRC 105374</strain>
    </source>
</reference>
<dbReference type="InterPro" id="IPR000073">
    <property type="entry name" value="AB_hydrolase_1"/>
</dbReference>
<evidence type="ECO:0000313" key="2">
    <source>
        <dbReference type="EMBL" id="GEN78473.1"/>
    </source>
</evidence>
<name>A0A511YTF5_9CELL</name>
<organism evidence="2 3">
    <name type="scientific">Actinotalea fermentans</name>
    <dbReference type="NCBI Taxonomy" id="43671"/>
    <lineage>
        <taxon>Bacteria</taxon>
        <taxon>Bacillati</taxon>
        <taxon>Actinomycetota</taxon>
        <taxon>Actinomycetes</taxon>
        <taxon>Micrococcales</taxon>
        <taxon>Cellulomonadaceae</taxon>
        <taxon>Actinotalea</taxon>
    </lineage>
</organism>
<accession>A0A511YTF5</accession>
<dbReference type="InterPro" id="IPR029058">
    <property type="entry name" value="AB_hydrolase_fold"/>
</dbReference>